<dbReference type="PIRSF" id="PIRSF016557">
    <property type="entry name" value="Caps_synth_CpsB"/>
    <property type="match status" value="1"/>
</dbReference>
<protein>
    <recommendedName>
        <fullName evidence="2">protein-tyrosine-phosphatase</fullName>
        <ecNumber evidence="2">3.1.3.48</ecNumber>
    </recommendedName>
</protein>
<reference evidence="5" key="1">
    <citation type="submission" date="2022-01" db="EMBL/GenBank/DDBJ databases">
        <authorList>
            <person name="Jo J.-H."/>
            <person name="Im W.-T."/>
        </authorList>
    </citation>
    <scope>NUCLEOTIDE SEQUENCE</scope>
    <source>
        <strain evidence="5">NA20</strain>
    </source>
</reference>
<dbReference type="InterPro" id="IPR016667">
    <property type="entry name" value="Caps_polysacc_synth_CpsB/CapC"/>
</dbReference>
<dbReference type="Proteomes" id="UP001165367">
    <property type="component" value="Unassembled WGS sequence"/>
</dbReference>
<keyword evidence="6" id="KW-1185">Reference proteome</keyword>
<dbReference type="RefSeq" id="WP_237869991.1">
    <property type="nucleotide sequence ID" value="NZ_JAKLTR010000003.1"/>
</dbReference>
<dbReference type="Pfam" id="PF19567">
    <property type="entry name" value="CpsB_CapC"/>
    <property type="match status" value="1"/>
</dbReference>
<comment type="caution">
    <text evidence="5">The sequence shown here is derived from an EMBL/GenBank/DDBJ whole genome shotgun (WGS) entry which is preliminary data.</text>
</comment>
<dbReference type="InterPro" id="IPR016195">
    <property type="entry name" value="Pol/histidinol_Pase-like"/>
</dbReference>
<organism evidence="5 6">
    <name type="scientific">Terrimonas ginsenosidimutans</name>
    <dbReference type="NCBI Taxonomy" id="2908004"/>
    <lineage>
        <taxon>Bacteria</taxon>
        <taxon>Pseudomonadati</taxon>
        <taxon>Bacteroidota</taxon>
        <taxon>Chitinophagia</taxon>
        <taxon>Chitinophagales</taxon>
        <taxon>Chitinophagaceae</taxon>
        <taxon>Terrimonas</taxon>
    </lineage>
</organism>
<evidence type="ECO:0000256" key="1">
    <source>
        <dbReference type="ARBA" id="ARBA00005750"/>
    </source>
</evidence>
<dbReference type="PANTHER" id="PTHR39181">
    <property type="entry name" value="TYROSINE-PROTEIN PHOSPHATASE YWQE"/>
    <property type="match status" value="1"/>
</dbReference>
<evidence type="ECO:0000313" key="5">
    <source>
        <dbReference type="EMBL" id="MCG2613992.1"/>
    </source>
</evidence>
<evidence type="ECO:0000256" key="4">
    <source>
        <dbReference type="ARBA" id="ARBA00051722"/>
    </source>
</evidence>
<evidence type="ECO:0000313" key="6">
    <source>
        <dbReference type="Proteomes" id="UP001165367"/>
    </source>
</evidence>
<name>A0ABS9KNT1_9BACT</name>
<comment type="similarity">
    <text evidence="1">Belongs to the metallo-dependent hydrolases superfamily. CpsB/CapC family.</text>
</comment>
<dbReference type="Gene3D" id="3.20.20.140">
    <property type="entry name" value="Metal-dependent hydrolases"/>
    <property type="match status" value="1"/>
</dbReference>
<evidence type="ECO:0000256" key="3">
    <source>
        <dbReference type="ARBA" id="ARBA00022801"/>
    </source>
</evidence>
<proteinExistence type="inferred from homology"/>
<comment type="catalytic activity">
    <reaction evidence="4">
        <text>O-phospho-L-tyrosyl-[protein] + H2O = L-tyrosyl-[protein] + phosphate</text>
        <dbReference type="Rhea" id="RHEA:10684"/>
        <dbReference type="Rhea" id="RHEA-COMP:10136"/>
        <dbReference type="Rhea" id="RHEA-COMP:20101"/>
        <dbReference type="ChEBI" id="CHEBI:15377"/>
        <dbReference type="ChEBI" id="CHEBI:43474"/>
        <dbReference type="ChEBI" id="CHEBI:46858"/>
        <dbReference type="ChEBI" id="CHEBI:61978"/>
        <dbReference type="EC" id="3.1.3.48"/>
    </reaction>
</comment>
<evidence type="ECO:0000256" key="2">
    <source>
        <dbReference type="ARBA" id="ARBA00013064"/>
    </source>
</evidence>
<gene>
    <name evidence="5" type="ORF">LZZ85_06855</name>
</gene>
<dbReference type="PANTHER" id="PTHR39181:SF1">
    <property type="entry name" value="TYROSINE-PROTEIN PHOSPHATASE YWQE"/>
    <property type="match status" value="1"/>
</dbReference>
<sequence>MFKLFSRSSSVKEKFDFSALKVDMHSHLLPGIDDGAKTLEDSLELIRGMKALGYQKLITTPHIMWDMYKNTRSIIEEKLDLVRKAVQQEGIGIEIAAAAEYFLDEHVMQLMEKKEPLLKISGNMVLTEFSMAFAPLNVKDILFEMQMSGYQPVLAHPERYVYLQHQKDFFVELKDAGCLFQLNLLSLSGGYGRSVSDLAAWLLKNDFYDMAGTDLHHTGHLEALKKYQPNHQFKDWLNTSKVLNTKL</sequence>
<accession>A0ABS9KNT1</accession>
<dbReference type="SUPFAM" id="SSF89550">
    <property type="entry name" value="PHP domain-like"/>
    <property type="match status" value="1"/>
</dbReference>
<dbReference type="EC" id="3.1.3.48" evidence="2"/>
<keyword evidence="3" id="KW-0378">Hydrolase</keyword>
<dbReference type="EMBL" id="JAKLTR010000003">
    <property type="protein sequence ID" value="MCG2613992.1"/>
    <property type="molecule type" value="Genomic_DNA"/>
</dbReference>